<protein>
    <submittedName>
        <fullName evidence="1">Uncharacterized protein</fullName>
    </submittedName>
</protein>
<proteinExistence type="predicted"/>
<name>A0A0E9VFT1_ANGAN</name>
<organism evidence="1">
    <name type="scientific">Anguilla anguilla</name>
    <name type="common">European freshwater eel</name>
    <name type="synonym">Muraena anguilla</name>
    <dbReference type="NCBI Taxonomy" id="7936"/>
    <lineage>
        <taxon>Eukaryota</taxon>
        <taxon>Metazoa</taxon>
        <taxon>Chordata</taxon>
        <taxon>Craniata</taxon>
        <taxon>Vertebrata</taxon>
        <taxon>Euteleostomi</taxon>
        <taxon>Actinopterygii</taxon>
        <taxon>Neopterygii</taxon>
        <taxon>Teleostei</taxon>
        <taxon>Anguilliformes</taxon>
        <taxon>Anguillidae</taxon>
        <taxon>Anguilla</taxon>
    </lineage>
</organism>
<reference evidence="1" key="1">
    <citation type="submission" date="2014-11" db="EMBL/GenBank/DDBJ databases">
        <authorList>
            <person name="Amaro Gonzalez C."/>
        </authorList>
    </citation>
    <scope>NUCLEOTIDE SEQUENCE</scope>
</reference>
<accession>A0A0E9VFT1</accession>
<dbReference type="AlphaFoldDB" id="A0A0E9VFT1"/>
<reference evidence="1" key="2">
    <citation type="journal article" date="2015" name="Fish Shellfish Immunol.">
        <title>Early steps in the European eel (Anguilla anguilla)-Vibrio vulnificus interaction in the gills: Role of the RtxA13 toxin.</title>
        <authorList>
            <person name="Callol A."/>
            <person name="Pajuelo D."/>
            <person name="Ebbesson L."/>
            <person name="Teles M."/>
            <person name="MacKenzie S."/>
            <person name="Amaro C."/>
        </authorList>
    </citation>
    <scope>NUCLEOTIDE SEQUENCE</scope>
</reference>
<dbReference type="EMBL" id="GBXM01031640">
    <property type="protein sequence ID" value="JAH76937.1"/>
    <property type="molecule type" value="Transcribed_RNA"/>
</dbReference>
<sequence length="57" mass="6707">MRGECWKGHTNCLCTFAERSTAVTLLVRTRYSTAIKSSFYEKEQNVQFVYGLFEYEL</sequence>
<evidence type="ECO:0000313" key="1">
    <source>
        <dbReference type="EMBL" id="JAH76937.1"/>
    </source>
</evidence>